<organism evidence="14 15">
    <name type="scientific">Streptomyces cinnamoneus</name>
    <name type="common">Streptoverticillium cinnamoneum</name>
    <dbReference type="NCBI Taxonomy" id="53446"/>
    <lineage>
        <taxon>Bacteria</taxon>
        <taxon>Bacillati</taxon>
        <taxon>Actinomycetota</taxon>
        <taxon>Actinomycetes</taxon>
        <taxon>Kitasatosporales</taxon>
        <taxon>Streptomycetaceae</taxon>
        <taxon>Streptomyces</taxon>
        <taxon>Streptomyces cinnamoneus group</taxon>
    </lineage>
</organism>
<comment type="PTM">
    <text evidence="11">Upon Fe-S cluster removal intramolecular disulfide bonds are formed.</text>
</comment>
<comment type="similarity">
    <text evidence="2 11">Belongs to the WhiB family.</text>
</comment>
<dbReference type="GO" id="GO:0051539">
    <property type="term" value="F:4 iron, 4 sulfur cluster binding"/>
    <property type="evidence" value="ECO:0007669"/>
    <property type="project" value="UniProtKB-UniRule"/>
</dbReference>
<accession>A0A918TZE0</accession>
<dbReference type="HAMAP" id="MF_01479">
    <property type="entry name" value="WhiB"/>
    <property type="match status" value="1"/>
</dbReference>
<dbReference type="GO" id="GO:0003677">
    <property type="term" value="F:DNA binding"/>
    <property type="evidence" value="ECO:0007669"/>
    <property type="project" value="UniProtKB-UniRule"/>
</dbReference>
<comment type="PTM">
    <text evidence="11">The Fe-S cluster can be nitrosylated by nitric oxide (NO).</text>
</comment>
<dbReference type="GO" id="GO:0035731">
    <property type="term" value="F:dinitrosyl-iron complex binding"/>
    <property type="evidence" value="ECO:0007669"/>
    <property type="project" value="UniProtKB-UniRule"/>
</dbReference>
<feature type="domain" description="4Fe-4S Wbl-type" evidence="13">
    <location>
        <begin position="64"/>
        <end position="126"/>
    </location>
</feature>
<dbReference type="InterPro" id="IPR003482">
    <property type="entry name" value="Whib"/>
</dbReference>
<keyword evidence="5 11" id="KW-0408">Iron</keyword>
<feature type="compositionally biased region" description="Basic and acidic residues" evidence="12">
    <location>
        <begin position="43"/>
        <end position="53"/>
    </location>
</feature>
<keyword evidence="3 11" id="KW-0004">4Fe-4S</keyword>
<dbReference type="Pfam" id="PF02467">
    <property type="entry name" value="Whib"/>
    <property type="match status" value="1"/>
</dbReference>
<keyword evidence="8 11" id="KW-0238">DNA-binding</keyword>
<comment type="caution">
    <text evidence="14">The sequence shown here is derived from an EMBL/GenBank/DDBJ whole genome shotgun (WGS) entry which is preliminary data.</text>
</comment>
<evidence type="ECO:0000259" key="13">
    <source>
        <dbReference type="PROSITE" id="PS51674"/>
    </source>
</evidence>
<keyword evidence="7 11" id="KW-0805">Transcription regulation</keyword>
<gene>
    <name evidence="11" type="primary">whiB</name>
    <name evidence="14" type="ORF">GCM10010507_52550</name>
</gene>
<dbReference type="InterPro" id="IPR034768">
    <property type="entry name" value="4FE4S_WBL"/>
</dbReference>
<reference evidence="14" key="1">
    <citation type="journal article" date="2014" name="Int. J. Syst. Evol. Microbiol.">
        <title>Complete genome sequence of Corynebacterium casei LMG S-19264T (=DSM 44701T), isolated from a smear-ripened cheese.</title>
        <authorList>
            <consortium name="US DOE Joint Genome Institute (JGI-PGF)"/>
            <person name="Walter F."/>
            <person name="Albersmeier A."/>
            <person name="Kalinowski J."/>
            <person name="Ruckert C."/>
        </authorList>
    </citation>
    <scope>NUCLEOTIDE SEQUENCE</scope>
    <source>
        <strain evidence="14">JCM 4633</strain>
    </source>
</reference>
<evidence type="ECO:0000313" key="15">
    <source>
        <dbReference type="Proteomes" id="UP000646244"/>
    </source>
</evidence>
<evidence type="ECO:0000256" key="2">
    <source>
        <dbReference type="ARBA" id="ARBA00006597"/>
    </source>
</evidence>
<feature type="binding site" evidence="11">
    <location>
        <position position="96"/>
    </location>
    <ligand>
        <name>[4Fe-4S] cluster</name>
        <dbReference type="ChEBI" id="CHEBI:49883"/>
    </ligand>
</feature>
<proteinExistence type="inferred from homology"/>
<dbReference type="GO" id="GO:0045454">
    <property type="term" value="P:cell redox homeostasis"/>
    <property type="evidence" value="ECO:0007669"/>
    <property type="project" value="TreeGrafter"/>
</dbReference>
<evidence type="ECO:0000256" key="5">
    <source>
        <dbReference type="ARBA" id="ARBA00023004"/>
    </source>
</evidence>
<dbReference type="Proteomes" id="UP000646244">
    <property type="component" value="Unassembled WGS sequence"/>
</dbReference>
<keyword evidence="9 11" id="KW-1015">Disulfide bond</keyword>
<evidence type="ECO:0000256" key="1">
    <source>
        <dbReference type="ARBA" id="ARBA00004496"/>
    </source>
</evidence>
<evidence type="ECO:0000256" key="6">
    <source>
        <dbReference type="ARBA" id="ARBA00023014"/>
    </source>
</evidence>
<feature type="binding site" evidence="11">
    <location>
        <position position="65"/>
    </location>
    <ligand>
        <name>[4Fe-4S] cluster</name>
        <dbReference type="ChEBI" id="CHEBI:49883"/>
    </ligand>
</feature>
<feature type="binding site" evidence="11">
    <location>
        <position position="93"/>
    </location>
    <ligand>
        <name>[4Fe-4S] cluster</name>
        <dbReference type="ChEBI" id="CHEBI:49883"/>
    </ligand>
</feature>
<dbReference type="GO" id="GO:0046872">
    <property type="term" value="F:metal ion binding"/>
    <property type="evidence" value="ECO:0007669"/>
    <property type="project" value="UniProtKB-KW"/>
</dbReference>
<dbReference type="GO" id="GO:0047134">
    <property type="term" value="F:protein-disulfide reductase [NAD(P)H] activity"/>
    <property type="evidence" value="ECO:0007669"/>
    <property type="project" value="TreeGrafter"/>
</dbReference>
<dbReference type="GO" id="GO:0005737">
    <property type="term" value="C:cytoplasm"/>
    <property type="evidence" value="ECO:0007669"/>
    <property type="project" value="UniProtKB-SubCell"/>
</dbReference>
<dbReference type="AlphaFoldDB" id="A0A918TZE0"/>
<protein>
    <recommendedName>
        <fullName evidence="11">Transcriptional regulator WhiB</fullName>
    </recommendedName>
</protein>
<evidence type="ECO:0000256" key="3">
    <source>
        <dbReference type="ARBA" id="ARBA00022485"/>
    </source>
</evidence>
<evidence type="ECO:0000256" key="4">
    <source>
        <dbReference type="ARBA" id="ARBA00022723"/>
    </source>
</evidence>
<comment type="cofactor">
    <cofactor evidence="11">
        <name>[4Fe-4S] cluster</name>
        <dbReference type="ChEBI" id="CHEBI:49883"/>
    </cofactor>
    <text evidence="11">Binds 1 [4Fe-4S] cluster per subunit. Following nitrosylation of the [4Fe-4S] cluster binds 1 [4Fe-8(NO)] cluster per subunit.</text>
</comment>
<evidence type="ECO:0000256" key="7">
    <source>
        <dbReference type="ARBA" id="ARBA00023015"/>
    </source>
</evidence>
<keyword evidence="11" id="KW-0963">Cytoplasm</keyword>
<comment type="subcellular location">
    <subcellularLocation>
        <location evidence="1 11">Cytoplasm</location>
    </subcellularLocation>
</comment>
<feature type="binding site" evidence="11">
    <location>
        <position position="102"/>
    </location>
    <ligand>
        <name>[4Fe-4S] cluster</name>
        <dbReference type="ChEBI" id="CHEBI:49883"/>
    </ligand>
</feature>
<dbReference type="PROSITE" id="PS51674">
    <property type="entry name" value="4FE4S_WBL"/>
    <property type="match status" value="1"/>
</dbReference>
<keyword evidence="6 11" id="KW-0411">Iron-sulfur</keyword>
<evidence type="ECO:0000256" key="11">
    <source>
        <dbReference type="HAMAP-Rule" id="MF_01479"/>
    </source>
</evidence>
<keyword evidence="10 11" id="KW-0804">Transcription</keyword>
<evidence type="ECO:0000256" key="12">
    <source>
        <dbReference type="SAM" id="MobiDB-lite"/>
    </source>
</evidence>
<comment type="function">
    <text evidence="11">Acts as a transcriptional regulator. Probably redox-responsive. The apo- but not holo-form probably binds DNA.</text>
</comment>
<name>A0A918TZE0_STRCJ</name>
<dbReference type="EMBL" id="BMVB01000024">
    <property type="protein sequence ID" value="GHC67874.1"/>
    <property type="molecule type" value="Genomic_DNA"/>
</dbReference>
<keyword evidence="4 11" id="KW-0479">Metal-binding</keyword>
<evidence type="ECO:0000313" key="14">
    <source>
        <dbReference type="EMBL" id="GHC67874.1"/>
    </source>
</evidence>
<evidence type="ECO:0000256" key="10">
    <source>
        <dbReference type="ARBA" id="ARBA00023163"/>
    </source>
</evidence>
<dbReference type="GO" id="GO:0045892">
    <property type="term" value="P:negative regulation of DNA-templated transcription"/>
    <property type="evidence" value="ECO:0007669"/>
    <property type="project" value="TreeGrafter"/>
</dbReference>
<dbReference type="PANTHER" id="PTHR38839:SF6">
    <property type="entry name" value="TRANSCRIPTIONAL REGULATOR WHIB1"/>
    <property type="match status" value="1"/>
</dbReference>
<feature type="region of interest" description="Disordered" evidence="12">
    <location>
        <begin position="1"/>
        <end position="53"/>
    </location>
</feature>
<evidence type="ECO:0000256" key="8">
    <source>
        <dbReference type="ARBA" id="ARBA00023125"/>
    </source>
</evidence>
<reference evidence="14" key="2">
    <citation type="submission" date="2020-09" db="EMBL/GenBank/DDBJ databases">
        <authorList>
            <person name="Sun Q."/>
            <person name="Ohkuma M."/>
        </authorList>
    </citation>
    <scope>NUCLEOTIDE SEQUENCE</scope>
    <source>
        <strain evidence="14">JCM 4633</strain>
    </source>
</reference>
<sequence>MQGTCPPAGSGNGRSAQHPDAVRLRFPPRPAGTRAGQRTQTYDTREANEKEGRRGQMEWLRYAACTREDPELFFPVGNVGPAVQQQEEAKKVCHRCPVRAQCLDFALRTGQNSGVWGGTCEDERRRILRRAEYARAHGRP</sequence>
<dbReference type="PANTHER" id="PTHR38839">
    <property type="entry name" value="TRANSCRIPTIONAL REGULATOR WHID-RELATED"/>
    <property type="match status" value="1"/>
</dbReference>
<evidence type="ECO:0000256" key="9">
    <source>
        <dbReference type="ARBA" id="ARBA00023157"/>
    </source>
</evidence>